<evidence type="ECO:0000313" key="2">
    <source>
        <dbReference type="Proteomes" id="UP000287176"/>
    </source>
</evidence>
<comment type="caution">
    <text evidence="1">The sequence shown here is derived from an EMBL/GenBank/DDBJ whole genome shotgun (WGS) entry which is preliminary data.</text>
</comment>
<proteinExistence type="predicted"/>
<reference evidence="1 2" key="1">
    <citation type="submission" date="2018-06" db="EMBL/GenBank/DDBJ databases">
        <title>Combined omics and stable isotope probing to characterize newly discovered Mariana Back-Arc vent microbial communities.</title>
        <authorList>
            <person name="Trembath-Reichert E."/>
            <person name="Huber J.A."/>
        </authorList>
    </citation>
    <scope>NUCLEOTIDE SEQUENCE [LARGE SCALE GENOMIC DNA]</scope>
    <source>
        <strain evidence="1">MAG 24</strain>
    </source>
</reference>
<evidence type="ECO:0000313" key="1">
    <source>
        <dbReference type="EMBL" id="RTZ82468.1"/>
    </source>
</evidence>
<protein>
    <submittedName>
        <fullName evidence="1">Uncharacterized protein</fullName>
    </submittedName>
</protein>
<name>A0A432GFD3_9DELT</name>
<gene>
    <name evidence="1" type="ORF">DSY94_10290</name>
</gene>
<dbReference type="AlphaFoldDB" id="A0A432GFD3"/>
<accession>A0A432GFD3</accession>
<sequence length="123" mass="14229">MIQQKALYIFLAKRTVWFWFAGKRSCFKPVSKPLNSENILEQCRKWSASRIILFLEFPWVLTHFDITITLSSEELASFAKMRLSFANKTDTAERGLQVKQSHNSVNAVDVFIKLSKMSETAHV</sequence>
<organism evidence="1 2">
    <name type="scientific">SAR324 cluster bacterium</name>
    <dbReference type="NCBI Taxonomy" id="2024889"/>
    <lineage>
        <taxon>Bacteria</taxon>
        <taxon>Deltaproteobacteria</taxon>
        <taxon>SAR324 cluster</taxon>
    </lineage>
</organism>
<dbReference type="Proteomes" id="UP000287176">
    <property type="component" value="Unassembled WGS sequence"/>
</dbReference>
<dbReference type="EMBL" id="QNZI01000270">
    <property type="protein sequence ID" value="RTZ82468.1"/>
    <property type="molecule type" value="Genomic_DNA"/>
</dbReference>